<organism evidence="2 3">
    <name type="scientific">Methylocystis hirsuta</name>
    <dbReference type="NCBI Taxonomy" id="369798"/>
    <lineage>
        <taxon>Bacteria</taxon>
        <taxon>Pseudomonadati</taxon>
        <taxon>Pseudomonadota</taxon>
        <taxon>Alphaproteobacteria</taxon>
        <taxon>Hyphomicrobiales</taxon>
        <taxon>Methylocystaceae</taxon>
        <taxon>Methylocystis</taxon>
    </lineage>
</organism>
<dbReference type="SUPFAM" id="SSF53756">
    <property type="entry name" value="UDP-Glycosyltransferase/glycogen phosphorylase"/>
    <property type="match status" value="1"/>
</dbReference>
<gene>
    <name evidence="2" type="ORF">D1O30_02550</name>
</gene>
<dbReference type="Proteomes" id="UP000268623">
    <property type="component" value="Unassembled WGS sequence"/>
</dbReference>
<dbReference type="EMBL" id="QWDD01000001">
    <property type="protein sequence ID" value="RNJ48676.1"/>
    <property type="molecule type" value="Genomic_DNA"/>
</dbReference>
<dbReference type="RefSeq" id="WP_123174673.1">
    <property type="nucleotide sequence ID" value="NZ_QWDD01000001.1"/>
</dbReference>
<name>A0A3M9XLH8_9HYPH</name>
<proteinExistence type="predicted"/>
<dbReference type="Pfam" id="PF13524">
    <property type="entry name" value="Glyco_trans_1_2"/>
    <property type="match status" value="1"/>
</dbReference>
<accession>A0A3M9XLH8</accession>
<evidence type="ECO:0000313" key="2">
    <source>
        <dbReference type="EMBL" id="RNJ48676.1"/>
    </source>
</evidence>
<sequence length="384" mass="42844">MSLALEKSSGNCGEATSLRILFAGELWNGSDSYAYVRALRRAGHSVTAIESANFMPTGWRSKWLRGLRRFLEPWLIAEYERELIDMARHLSPQLFIGFKANYVTPAAMHAIKETGAVAINVYPDVSFMAHGPRLPKTLPLYDWVFTTKTFGLKDLESTLGVRSASFFPPAYDPEVHTIVALDSADQALYQADVSFVGTWQLKNEQLLSALQTAAPNATIKIWGGDWHKATAPNLRSAIQHKTVLGLEYSKCVRASRINLSPMRDRQVGASSGDLITHRTFAMPACGGFMLHERTPEITDYFIEGKECALYSDTDDFIAKARYYLEHEYERARVAEAGRARALRSGYSVDARVQEVLSRFEIIAAQKRRSSGVSESDDPFNRGTG</sequence>
<keyword evidence="3" id="KW-1185">Reference proteome</keyword>
<reference evidence="2 3" key="1">
    <citation type="submission" date="2018-08" db="EMBL/GenBank/DDBJ databases">
        <title>Genome sequence of Methylocystis hirsuta CSC1, a methanotroph able to accumulate PHAs.</title>
        <authorList>
            <person name="Bordel S."/>
            <person name="Rodriguez E."/>
            <person name="Gancedo J."/>
            <person name="Munoz R."/>
        </authorList>
    </citation>
    <scope>NUCLEOTIDE SEQUENCE [LARGE SCALE GENOMIC DNA]</scope>
    <source>
        <strain evidence="2 3">CSC1</strain>
    </source>
</reference>
<protein>
    <recommendedName>
        <fullName evidence="1">Spore protein YkvP/CgeB glycosyl transferase-like domain-containing protein</fullName>
    </recommendedName>
</protein>
<evidence type="ECO:0000259" key="1">
    <source>
        <dbReference type="Pfam" id="PF13524"/>
    </source>
</evidence>
<evidence type="ECO:0000313" key="3">
    <source>
        <dbReference type="Proteomes" id="UP000268623"/>
    </source>
</evidence>
<dbReference type="InterPro" id="IPR055259">
    <property type="entry name" value="YkvP/CgeB_Glyco_trans-like"/>
</dbReference>
<comment type="caution">
    <text evidence="2">The sequence shown here is derived from an EMBL/GenBank/DDBJ whole genome shotgun (WGS) entry which is preliminary data.</text>
</comment>
<dbReference type="AlphaFoldDB" id="A0A3M9XLH8"/>
<dbReference type="OrthoDB" id="110463at2"/>
<feature type="domain" description="Spore protein YkvP/CgeB glycosyl transferase-like" evidence="1">
    <location>
        <begin position="204"/>
        <end position="356"/>
    </location>
</feature>